<dbReference type="PRINTS" id="PR01806">
    <property type="entry name" value="VIRFACTRMVIN"/>
</dbReference>
<keyword evidence="7 8" id="KW-0472">Membrane</keyword>
<keyword evidence="8 9" id="KW-0961">Cell wall biogenesis/degradation</keyword>
<feature type="transmembrane region" description="Helical" evidence="8">
    <location>
        <begin position="164"/>
        <end position="183"/>
    </location>
</feature>
<dbReference type="PIRSF" id="PIRSF002869">
    <property type="entry name" value="MviN"/>
    <property type="match status" value="1"/>
</dbReference>
<dbReference type="STRING" id="39480.EUAN_17100"/>
<dbReference type="GO" id="GO:0008360">
    <property type="term" value="P:regulation of cell shape"/>
    <property type="evidence" value="ECO:0007669"/>
    <property type="project" value="UniProtKB-UniRule"/>
</dbReference>
<accession>A0A1S1V738</accession>
<dbReference type="UniPathway" id="UPA00219"/>
<evidence type="ECO:0000256" key="5">
    <source>
        <dbReference type="ARBA" id="ARBA00022984"/>
    </source>
</evidence>
<comment type="function">
    <text evidence="8 9">Involved in peptidoglycan biosynthesis. Transports lipid-linked peptidoglycan precursors from the inner to the outer leaflet of the cytoplasmic membrane.</text>
</comment>
<dbReference type="AlphaFoldDB" id="A0A1S1V738"/>
<dbReference type="GO" id="GO:0009252">
    <property type="term" value="P:peptidoglycan biosynthetic process"/>
    <property type="evidence" value="ECO:0007669"/>
    <property type="project" value="UniProtKB-UniRule"/>
</dbReference>
<evidence type="ECO:0000256" key="9">
    <source>
        <dbReference type="PIRNR" id="PIRNR002869"/>
    </source>
</evidence>
<proteinExistence type="inferred from homology"/>
<feature type="transmembrane region" description="Helical" evidence="8">
    <location>
        <begin position="12"/>
        <end position="33"/>
    </location>
</feature>
<feature type="transmembrane region" description="Helical" evidence="8">
    <location>
        <begin position="91"/>
        <end position="114"/>
    </location>
</feature>
<dbReference type="GO" id="GO:0071555">
    <property type="term" value="P:cell wall organization"/>
    <property type="evidence" value="ECO:0007669"/>
    <property type="project" value="UniProtKB-UniRule"/>
</dbReference>
<feature type="transmembrane region" description="Helical" evidence="8">
    <location>
        <begin position="348"/>
        <end position="369"/>
    </location>
</feature>
<reference evidence="10 11" key="1">
    <citation type="submission" date="2016-09" db="EMBL/GenBank/DDBJ databases">
        <title>Genome sequence of Eubacterium angustum.</title>
        <authorList>
            <person name="Poehlein A."/>
            <person name="Daniel R."/>
        </authorList>
    </citation>
    <scope>NUCLEOTIDE SEQUENCE [LARGE SCALE GENOMIC DNA]</scope>
    <source>
        <strain evidence="10 11">DSM 1989</strain>
    </source>
</reference>
<evidence type="ECO:0000313" key="10">
    <source>
        <dbReference type="EMBL" id="OHW61947.1"/>
    </source>
</evidence>
<dbReference type="EMBL" id="MKIE01000006">
    <property type="protein sequence ID" value="OHW61947.1"/>
    <property type="molecule type" value="Genomic_DNA"/>
</dbReference>
<feature type="transmembrane region" description="Helical" evidence="8">
    <location>
        <begin position="229"/>
        <end position="248"/>
    </location>
</feature>
<keyword evidence="3 8" id="KW-0812">Transmembrane</keyword>
<keyword evidence="6 8" id="KW-1133">Transmembrane helix</keyword>
<evidence type="ECO:0000256" key="7">
    <source>
        <dbReference type="ARBA" id="ARBA00023136"/>
    </source>
</evidence>
<keyword evidence="8 9" id="KW-0813">Transport</keyword>
<sequence length="523" mass="57652">MSTTGKLFKSASMMAIVTLLSKFLGFFREIFIASKFGSGYETDTYIVAMTATYLIMGMVAGAFNTVLVPIFSEIDEVHGKERSVKFLNNTLNIMFFISIGAMVLFYFLSPVAISILGNGFEGKQFELAVKLNRIGLPIVLGMSFSFIFSGFLQSRERFFAPSATGFPFNIVQILFLLTLSSVFGIEGLMVALVLAIFGQVVIQIPPAIKEGFKYRWVFDTKDKYVRKMLYLTLPVMLGTAIQQVNIIVDRALASRLVEGSISSLSYAARVNEIILGIFVTAITTAVFPVLSKAATQKDIKSLVRITKKGSMLIFLITIPSTIGLMILAEPVVKLFFERGAFDSEATKMTYQALFFYSLGMVGMAMRLMVTRVYYSIQDTKSPTVNGLFAMILNVVLNLALIVPLQHRGLALATSISSILSSAMLLAGLRSRVEGFELRSYGVGFLKILFASSVMGAFVYGAYRYTRHIVMGDSFMMSAAVLGAIVLIAVIIYVNLCYLLRVSGAAKGYKDKILDKGKRKIRKK</sequence>
<feature type="transmembrane region" description="Helical" evidence="8">
    <location>
        <begin position="45"/>
        <end position="71"/>
    </location>
</feature>
<evidence type="ECO:0000256" key="3">
    <source>
        <dbReference type="ARBA" id="ARBA00022692"/>
    </source>
</evidence>
<dbReference type="Proteomes" id="UP000180254">
    <property type="component" value="Unassembled WGS sequence"/>
</dbReference>
<dbReference type="GO" id="GO:0015648">
    <property type="term" value="F:lipid-linked peptidoglycan transporter activity"/>
    <property type="evidence" value="ECO:0007669"/>
    <property type="project" value="UniProtKB-UniRule"/>
</dbReference>
<evidence type="ECO:0000313" key="11">
    <source>
        <dbReference type="Proteomes" id="UP000180254"/>
    </source>
</evidence>
<feature type="transmembrane region" description="Helical" evidence="8">
    <location>
        <begin position="311"/>
        <end position="328"/>
    </location>
</feature>
<feature type="transmembrane region" description="Helical" evidence="8">
    <location>
        <begin position="381"/>
        <end position="402"/>
    </location>
</feature>
<dbReference type="HAMAP" id="MF_02078">
    <property type="entry name" value="MurJ_MviN"/>
    <property type="match status" value="1"/>
</dbReference>
<organism evidence="10 11">
    <name type="scientific">Andreesenia angusta</name>
    <dbReference type="NCBI Taxonomy" id="39480"/>
    <lineage>
        <taxon>Bacteria</taxon>
        <taxon>Bacillati</taxon>
        <taxon>Bacillota</taxon>
        <taxon>Tissierellia</taxon>
        <taxon>Tissierellales</taxon>
        <taxon>Gottschalkiaceae</taxon>
        <taxon>Andreesenia</taxon>
    </lineage>
</organism>
<protein>
    <recommendedName>
        <fullName evidence="8">Probable lipid II flippase MurJ</fullName>
    </recommendedName>
</protein>
<dbReference type="InterPro" id="IPR004268">
    <property type="entry name" value="MurJ"/>
</dbReference>
<dbReference type="GO" id="GO:0034204">
    <property type="term" value="P:lipid translocation"/>
    <property type="evidence" value="ECO:0007669"/>
    <property type="project" value="TreeGrafter"/>
</dbReference>
<dbReference type="RefSeq" id="WP_084655846.1">
    <property type="nucleotide sequence ID" value="NZ_MKIE01000006.1"/>
</dbReference>
<dbReference type="CDD" id="cd13123">
    <property type="entry name" value="MATE_MurJ_like"/>
    <property type="match status" value="1"/>
</dbReference>
<keyword evidence="4 8" id="KW-0133">Cell shape</keyword>
<dbReference type="GO" id="GO:0005886">
    <property type="term" value="C:plasma membrane"/>
    <property type="evidence" value="ECO:0007669"/>
    <property type="project" value="UniProtKB-SubCell"/>
</dbReference>
<keyword evidence="2 8" id="KW-1003">Cell membrane</keyword>
<keyword evidence="5 8" id="KW-0573">Peptidoglycan synthesis</keyword>
<dbReference type="PANTHER" id="PTHR47019">
    <property type="entry name" value="LIPID II FLIPPASE MURJ"/>
    <property type="match status" value="1"/>
</dbReference>
<dbReference type="PANTHER" id="PTHR47019:SF1">
    <property type="entry name" value="LIPID II FLIPPASE MURJ"/>
    <property type="match status" value="1"/>
</dbReference>
<comment type="subcellular location">
    <subcellularLocation>
        <location evidence="1 8">Cell membrane</location>
        <topology evidence="1 8">Multi-pass membrane protein</topology>
    </subcellularLocation>
</comment>
<feature type="transmembrane region" description="Helical" evidence="8">
    <location>
        <begin position="440"/>
        <end position="462"/>
    </location>
</feature>
<dbReference type="NCBIfam" id="TIGR01695">
    <property type="entry name" value="murJ_mviN"/>
    <property type="match status" value="1"/>
</dbReference>
<keyword evidence="11" id="KW-1185">Reference proteome</keyword>
<evidence type="ECO:0000256" key="6">
    <source>
        <dbReference type="ARBA" id="ARBA00022989"/>
    </source>
</evidence>
<dbReference type="OrthoDB" id="9804143at2"/>
<feature type="transmembrane region" description="Helical" evidence="8">
    <location>
        <begin position="408"/>
        <end position="428"/>
    </location>
</feature>
<feature type="transmembrane region" description="Helical" evidence="8">
    <location>
        <begin position="189"/>
        <end position="208"/>
    </location>
</feature>
<dbReference type="Pfam" id="PF03023">
    <property type="entry name" value="MurJ"/>
    <property type="match status" value="1"/>
</dbReference>
<evidence type="ECO:0000256" key="8">
    <source>
        <dbReference type="HAMAP-Rule" id="MF_02078"/>
    </source>
</evidence>
<evidence type="ECO:0000256" key="2">
    <source>
        <dbReference type="ARBA" id="ARBA00022475"/>
    </source>
</evidence>
<gene>
    <name evidence="8 10" type="primary">murJ</name>
    <name evidence="10" type="ORF">EUAN_17100</name>
</gene>
<evidence type="ECO:0000256" key="1">
    <source>
        <dbReference type="ARBA" id="ARBA00004651"/>
    </source>
</evidence>
<feature type="transmembrane region" description="Helical" evidence="8">
    <location>
        <begin position="134"/>
        <end position="152"/>
    </location>
</feature>
<comment type="caution">
    <text evidence="10">The sequence shown here is derived from an EMBL/GenBank/DDBJ whole genome shotgun (WGS) entry which is preliminary data.</text>
</comment>
<comment type="pathway">
    <text evidence="8">Cell wall biogenesis; peptidoglycan biosynthesis.</text>
</comment>
<dbReference type="InterPro" id="IPR051050">
    <property type="entry name" value="Lipid_II_flippase_MurJ/MviN"/>
</dbReference>
<feature type="transmembrane region" description="Helical" evidence="8">
    <location>
        <begin position="474"/>
        <end position="499"/>
    </location>
</feature>
<name>A0A1S1V738_9FIRM</name>
<feature type="transmembrane region" description="Helical" evidence="8">
    <location>
        <begin position="268"/>
        <end position="290"/>
    </location>
</feature>
<evidence type="ECO:0000256" key="4">
    <source>
        <dbReference type="ARBA" id="ARBA00022960"/>
    </source>
</evidence>
<comment type="similarity">
    <text evidence="8 9">Belongs to the MurJ/MviN family.</text>
</comment>